<reference evidence="6" key="1">
    <citation type="submission" date="2022-01" db="EMBL/GenBank/DDBJ databases">
        <title>Alginate degradation mechanism of Vibrio pelagius WXL662.</title>
        <authorList>
            <person name="He X."/>
        </authorList>
    </citation>
    <scope>NUCLEOTIDE SEQUENCE</scope>
    <source>
        <strain evidence="6">WXL662</strain>
    </source>
</reference>
<evidence type="ECO:0000256" key="3">
    <source>
        <dbReference type="SAM" id="SignalP"/>
    </source>
</evidence>
<dbReference type="PANTHER" id="PTHR30469">
    <property type="entry name" value="MULTIDRUG RESISTANCE PROTEIN MDTA"/>
    <property type="match status" value="1"/>
</dbReference>
<evidence type="ECO:0000256" key="2">
    <source>
        <dbReference type="SAM" id="MobiDB-lite"/>
    </source>
</evidence>
<dbReference type="InterPro" id="IPR058625">
    <property type="entry name" value="MdtA-like_BSH"/>
</dbReference>
<dbReference type="Pfam" id="PF25954">
    <property type="entry name" value="Beta-barrel_RND_2"/>
    <property type="match status" value="1"/>
</dbReference>
<dbReference type="Proteomes" id="UP001059120">
    <property type="component" value="Chromosome 2"/>
</dbReference>
<proteinExistence type="inferred from homology"/>
<dbReference type="Gene3D" id="1.10.287.470">
    <property type="entry name" value="Helix hairpin bin"/>
    <property type="match status" value="1"/>
</dbReference>
<dbReference type="NCBIfam" id="TIGR01730">
    <property type="entry name" value="RND_mfp"/>
    <property type="match status" value="1"/>
</dbReference>
<keyword evidence="3" id="KW-0732">Signal</keyword>
<evidence type="ECO:0000313" key="6">
    <source>
        <dbReference type="EMBL" id="UTT86100.1"/>
    </source>
</evidence>
<feature type="domain" description="CusB-like beta-barrel" evidence="5">
    <location>
        <begin position="192"/>
        <end position="263"/>
    </location>
</feature>
<dbReference type="RefSeq" id="WP_255231910.1">
    <property type="nucleotide sequence ID" value="NZ_CP090615.1"/>
</dbReference>
<evidence type="ECO:0000259" key="5">
    <source>
        <dbReference type="Pfam" id="PF25954"/>
    </source>
</evidence>
<feature type="region of interest" description="Disordered" evidence="2">
    <location>
        <begin position="348"/>
        <end position="420"/>
    </location>
</feature>
<evidence type="ECO:0000256" key="1">
    <source>
        <dbReference type="ARBA" id="ARBA00009477"/>
    </source>
</evidence>
<dbReference type="SUPFAM" id="SSF111369">
    <property type="entry name" value="HlyD-like secretion proteins"/>
    <property type="match status" value="1"/>
</dbReference>
<dbReference type="PANTHER" id="PTHR30469:SF11">
    <property type="entry name" value="BLL4320 PROTEIN"/>
    <property type="match status" value="1"/>
</dbReference>
<dbReference type="Pfam" id="PF25917">
    <property type="entry name" value="BSH_RND"/>
    <property type="match status" value="1"/>
</dbReference>
<gene>
    <name evidence="6" type="ORF">LZI70_17175</name>
</gene>
<feature type="compositionally biased region" description="Polar residues" evidence="2">
    <location>
        <begin position="401"/>
        <end position="420"/>
    </location>
</feature>
<dbReference type="Gene3D" id="2.40.420.20">
    <property type="match status" value="1"/>
</dbReference>
<comment type="similarity">
    <text evidence="1">Belongs to the membrane fusion protein (MFP) (TC 8.A.1) family.</text>
</comment>
<feature type="compositionally biased region" description="Polar residues" evidence="2">
    <location>
        <begin position="370"/>
        <end position="391"/>
    </location>
</feature>
<feature type="chain" id="PRO_5047233529" evidence="3">
    <location>
        <begin position="25"/>
        <end position="420"/>
    </location>
</feature>
<keyword evidence="7" id="KW-1185">Reference proteome</keyword>
<feature type="domain" description="Multidrug resistance protein MdtA-like barrel-sandwich hybrid" evidence="4">
    <location>
        <begin position="67"/>
        <end position="179"/>
    </location>
</feature>
<sequence>MKLTLISKTIAYTLLTLAAPSAFAENTDQVPVTVEQATTQVFNSSINEVGKIRATDSAALTFSASEKLLKIHFKDGDFVKKGDVIAQLDDTTAKADLDKAKSSLALAKSKLKRVQELLKKQPDSMSQQDVEELKEQANLAAADFRQKKALMNNYVLIAPFDGQLTNFSHSVGSRIDSSNVLVSLIKLDPVEVQYSIGQSDLGSAKLGQDVSIEVDSFAGETFKGIVDYIAPAVDESSGRVEIHAHIKNPEHRLVPGMFAKLSQVTSDEEPELVISQNAVLAKDNTRFVWVVNGETIEQRVVELGVNTNDGHVVIEDGLLLGEKIVVTGQQNLKQSSLVKVINTAPTEAEPTTSVNVHGGPTAYLLHEPENTSSAKKGSEGNSSETHQQAKTESVILDSNRENSSQSSTEATTVGVNNEAS</sequence>
<dbReference type="EMBL" id="CP090615">
    <property type="protein sequence ID" value="UTT86100.1"/>
    <property type="molecule type" value="Genomic_DNA"/>
</dbReference>
<accession>A0ABY5G9M8</accession>
<protein>
    <submittedName>
        <fullName evidence="6">Efflux RND transporter periplasmic adaptor subunit</fullName>
    </submittedName>
</protein>
<dbReference type="InterPro" id="IPR058792">
    <property type="entry name" value="Beta-barrel_RND_2"/>
</dbReference>
<evidence type="ECO:0000259" key="4">
    <source>
        <dbReference type="Pfam" id="PF25917"/>
    </source>
</evidence>
<dbReference type="InterPro" id="IPR006143">
    <property type="entry name" value="RND_pump_MFP"/>
</dbReference>
<dbReference type="Gene3D" id="2.40.30.170">
    <property type="match status" value="1"/>
</dbReference>
<name>A0ABY5G9M8_VIBPE</name>
<feature type="signal peptide" evidence="3">
    <location>
        <begin position="1"/>
        <end position="24"/>
    </location>
</feature>
<evidence type="ECO:0000313" key="7">
    <source>
        <dbReference type="Proteomes" id="UP001059120"/>
    </source>
</evidence>
<dbReference type="Gene3D" id="2.40.50.100">
    <property type="match status" value="1"/>
</dbReference>
<organism evidence="6 7">
    <name type="scientific">Vibrio pelagius</name>
    <dbReference type="NCBI Taxonomy" id="28169"/>
    <lineage>
        <taxon>Bacteria</taxon>
        <taxon>Pseudomonadati</taxon>
        <taxon>Pseudomonadota</taxon>
        <taxon>Gammaproteobacteria</taxon>
        <taxon>Vibrionales</taxon>
        <taxon>Vibrionaceae</taxon>
        <taxon>Vibrio</taxon>
    </lineage>
</organism>